<organism evidence="1 2">
    <name type="scientific">Saltatorellus ferox</name>
    <dbReference type="NCBI Taxonomy" id="2528018"/>
    <lineage>
        <taxon>Bacteria</taxon>
        <taxon>Pseudomonadati</taxon>
        <taxon>Planctomycetota</taxon>
        <taxon>Planctomycetia</taxon>
        <taxon>Planctomycetia incertae sedis</taxon>
        <taxon>Saltatorellus</taxon>
    </lineage>
</organism>
<evidence type="ECO:0000313" key="2">
    <source>
        <dbReference type="Proteomes" id="UP000320390"/>
    </source>
</evidence>
<accession>A0A518ENE0</accession>
<dbReference type="EMBL" id="CP036434">
    <property type="protein sequence ID" value="QDV05607.1"/>
    <property type="molecule type" value="Genomic_DNA"/>
</dbReference>
<gene>
    <name evidence="1" type="ORF">Poly30_11050</name>
</gene>
<name>A0A518ENE0_9BACT</name>
<proteinExistence type="predicted"/>
<dbReference type="RefSeq" id="WP_145195048.1">
    <property type="nucleotide sequence ID" value="NZ_CP036434.1"/>
</dbReference>
<dbReference type="Proteomes" id="UP000320390">
    <property type="component" value="Chromosome"/>
</dbReference>
<sequence precursor="true">MLFLASALALASVHSVPVDLSQASLAPTTLRRAAAGRGTLVARGLPSSGVPISTGTVAAPGSGCSPLLNGGFEFDLPGWTPFASPGGSPEGQVLVENGAAVLEEGASFLTSLSQSICLTDDARFLRFDLVGTEFDLSASLIPDAFEASLLDASFQSVVPTWGPGATSYFNVQEDGTQLPGSTVTVAGNTVSLDLTGVPRFTDLLLTFDLIGADTDTLGRVRIDNVYVDSGDPGVSYCEGLNCPCGNDSPGTGCLNTLGTGGLLASSGSASVAADDLVLSVSGITPTFALLIVGAAETCVQVGDGRLALSPGIGQPGVMRILVSNAQPNGDLTIGPGLLGVIDQVTGTPGFIASGSTWYFQVAYRDAPVSPCGQLFNFTNGLRVTFAN</sequence>
<evidence type="ECO:0000313" key="1">
    <source>
        <dbReference type="EMBL" id="QDV05607.1"/>
    </source>
</evidence>
<protein>
    <submittedName>
        <fullName evidence="1">Uncharacterized protein</fullName>
    </submittedName>
</protein>
<reference evidence="1 2" key="1">
    <citation type="submission" date="2019-02" db="EMBL/GenBank/DDBJ databases">
        <title>Deep-cultivation of Planctomycetes and their phenomic and genomic characterization uncovers novel biology.</title>
        <authorList>
            <person name="Wiegand S."/>
            <person name="Jogler M."/>
            <person name="Boedeker C."/>
            <person name="Pinto D."/>
            <person name="Vollmers J."/>
            <person name="Rivas-Marin E."/>
            <person name="Kohn T."/>
            <person name="Peeters S.H."/>
            <person name="Heuer A."/>
            <person name="Rast P."/>
            <person name="Oberbeckmann S."/>
            <person name="Bunk B."/>
            <person name="Jeske O."/>
            <person name="Meyerdierks A."/>
            <person name="Storesund J.E."/>
            <person name="Kallscheuer N."/>
            <person name="Luecker S."/>
            <person name="Lage O.M."/>
            <person name="Pohl T."/>
            <person name="Merkel B.J."/>
            <person name="Hornburger P."/>
            <person name="Mueller R.-W."/>
            <person name="Bruemmer F."/>
            <person name="Labrenz M."/>
            <person name="Spormann A.M."/>
            <person name="Op den Camp H."/>
            <person name="Overmann J."/>
            <person name="Amann R."/>
            <person name="Jetten M.S.M."/>
            <person name="Mascher T."/>
            <person name="Medema M.H."/>
            <person name="Devos D.P."/>
            <person name="Kaster A.-K."/>
            <person name="Ovreas L."/>
            <person name="Rohde M."/>
            <person name="Galperin M.Y."/>
            <person name="Jogler C."/>
        </authorList>
    </citation>
    <scope>NUCLEOTIDE SEQUENCE [LARGE SCALE GENOMIC DNA]</scope>
    <source>
        <strain evidence="1 2">Poly30</strain>
    </source>
</reference>
<dbReference type="AlphaFoldDB" id="A0A518ENE0"/>
<keyword evidence="2" id="KW-1185">Reference proteome</keyword>